<dbReference type="RefSeq" id="WP_170141123.1">
    <property type="nucleotide sequence ID" value="NZ_PVZC01000009.1"/>
</dbReference>
<name>A0A2T0PVQ7_9ACTN</name>
<comment type="caution">
    <text evidence="1">The sequence shown here is derived from an EMBL/GenBank/DDBJ whole genome shotgun (WGS) entry which is preliminary data.</text>
</comment>
<dbReference type="AlphaFoldDB" id="A0A2T0PVQ7"/>
<sequence>MSILHIAITGAGDTPEEAERTMERAVEALRAAGIEPYRAWVEDTSTLLPSIGSEAP</sequence>
<accession>A0A2T0PVQ7</accession>
<protein>
    <submittedName>
        <fullName evidence="1">Uncharacterized protein</fullName>
    </submittedName>
</protein>
<proteinExistence type="predicted"/>
<organism evidence="1 2">
    <name type="scientific">Allonocardiopsis opalescens</name>
    <dbReference type="NCBI Taxonomy" id="1144618"/>
    <lineage>
        <taxon>Bacteria</taxon>
        <taxon>Bacillati</taxon>
        <taxon>Actinomycetota</taxon>
        <taxon>Actinomycetes</taxon>
        <taxon>Streptosporangiales</taxon>
        <taxon>Allonocardiopsis</taxon>
    </lineage>
</organism>
<evidence type="ECO:0000313" key="2">
    <source>
        <dbReference type="Proteomes" id="UP000237846"/>
    </source>
</evidence>
<dbReference type="Proteomes" id="UP000237846">
    <property type="component" value="Unassembled WGS sequence"/>
</dbReference>
<gene>
    <name evidence="1" type="ORF">CLV72_109196</name>
</gene>
<keyword evidence="2" id="KW-1185">Reference proteome</keyword>
<reference evidence="1 2" key="1">
    <citation type="submission" date="2018-03" db="EMBL/GenBank/DDBJ databases">
        <title>Genomic Encyclopedia of Archaeal and Bacterial Type Strains, Phase II (KMG-II): from individual species to whole genera.</title>
        <authorList>
            <person name="Goeker M."/>
        </authorList>
    </citation>
    <scope>NUCLEOTIDE SEQUENCE [LARGE SCALE GENOMIC DNA]</scope>
    <source>
        <strain evidence="1 2">DSM 45601</strain>
    </source>
</reference>
<evidence type="ECO:0000313" key="1">
    <source>
        <dbReference type="EMBL" id="PRX95587.1"/>
    </source>
</evidence>
<dbReference type="EMBL" id="PVZC01000009">
    <property type="protein sequence ID" value="PRX95587.1"/>
    <property type="molecule type" value="Genomic_DNA"/>
</dbReference>